<evidence type="ECO:0000313" key="2">
    <source>
        <dbReference type="EMBL" id="KAA6410864.1"/>
    </source>
</evidence>
<dbReference type="GO" id="GO:0004776">
    <property type="term" value="F:succinate-CoA ligase (GDP-forming) activity"/>
    <property type="evidence" value="ECO:0007669"/>
    <property type="project" value="TreeGrafter"/>
</dbReference>
<dbReference type="GO" id="GO:0004775">
    <property type="term" value="F:succinate-CoA ligase (ADP-forming) activity"/>
    <property type="evidence" value="ECO:0007669"/>
    <property type="project" value="TreeGrafter"/>
</dbReference>
<dbReference type="SMART" id="SM00881">
    <property type="entry name" value="CoA_binding"/>
    <property type="match status" value="1"/>
</dbReference>
<dbReference type="AlphaFoldDB" id="A0A5M8PPK9"/>
<dbReference type="InterPro" id="IPR036291">
    <property type="entry name" value="NAD(P)-bd_dom_sf"/>
</dbReference>
<reference evidence="2 3" key="1">
    <citation type="submission" date="2019-09" db="EMBL/GenBank/DDBJ databases">
        <title>The hologenome of the rock-dwelling lichen Lasallia pustulata.</title>
        <authorList>
            <person name="Greshake Tzovaras B."/>
            <person name="Segers F."/>
            <person name="Bicker A."/>
            <person name="Dal Grande F."/>
            <person name="Otte J."/>
            <person name="Hankeln T."/>
            <person name="Schmitt I."/>
            <person name="Ebersberger I."/>
        </authorList>
    </citation>
    <scope>NUCLEOTIDE SEQUENCE [LARGE SCALE GENOMIC DNA]</scope>
    <source>
        <strain evidence="2">A1-1</strain>
    </source>
</reference>
<comment type="caution">
    <text evidence="2">The sequence shown here is derived from an EMBL/GenBank/DDBJ whole genome shotgun (WGS) entry which is preliminary data.</text>
</comment>
<dbReference type="EMBL" id="VXIT01000008">
    <property type="protein sequence ID" value="KAA6410864.1"/>
    <property type="molecule type" value="Genomic_DNA"/>
</dbReference>
<name>A0A5M8PPK9_9LECA</name>
<keyword evidence="2" id="KW-0436">Ligase</keyword>
<sequence>MLRGLQRVAVSACLHVTAVRYPVPISYTRSALFSSTSRPSAYSDTIHNLKIGAHTRVIFQGFTGRQATQNAKQSLEYGTKIVGGVRPGKDGEHLGLPVLPNMRAAKEQLRPDATAVYVAAHQAPGAIEEAIEAEIPLIVAVAEHIPVHDLLRIHSILRTQSKSRLVGANAPGIISPIGRCRIGFQPLPTFSAGSVGIVAKSGTLSYETVASTTRAGVGQSLVIGMGGDVLAGTNFVDALKVFEHDEDTKGIIIVGEIGGRAEEEAAEWIKGYRRRATNPKYVASFHEYEPY</sequence>
<dbReference type="Gene3D" id="3.40.50.720">
    <property type="entry name" value="NAD(P)-binding Rossmann-like Domain"/>
    <property type="match status" value="1"/>
</dbReference>
<evidence type="ECO:0000313" key="3">
    <source>
        <dbReference type="Proteomes" id="UP000324767"/>
    </source>
</evidence>
<dbReference type="Pfam" id="PF00549">
    <property type="entry name" value="Ligase_CoA"/>
    <property type="match status" value="1"/>
</dbReference>
<dbReference type="GO" id="GO:0006099">
    <property type="term" value="P:tricarboxylic acid cycle"/>
    <property type="evidence" value="ECO:0007669"/>
    <property type="project" value="TreeGrafter"/>
</dbReference>
<dbReference type="Gene3D" id="3.40.50.261">
    <property type="entry name" value="Succinyl-CoA synthetase domains"/>
    <property type="match status" value="1"/>
</dbReference>
<dbReference type="GO" id="GO:0009361">
    <property type="term" value="C:succinate-CoA ligase complex (ADP-forming)"/>
    <property type="evidence" value="ECO:0007669"/>
    <property type="project" value="TreeGrafter"/>
</dbReference>
<organism evidence="2 3">
    <name type="scientific">Lasallia pustulata</name>
    <dbReference type="NCBI Taxonomy" id="136370"/>
    <lineage>
        <taxon>Eukaryota</taxon>
        <taxon>Fungi</taxon>
        <taxon>Dikarya</taxon>
        <taxon>Ascomycota</taxon>
        <taxon>Pezizomycotina</taxon>
        <taxon>Lecanoromycetes</taxon>
        <taxon>OSLEUM clade</taxon>
        <taxon>Umbilicariomycetidae</taxon>
        <taxon>Umbilicariales</taxon>
        <taxon>Umbilicariaceae</taxon>
        <taxon>Lasallia</taxon>
    </lineage>
</organism>
<dbReference type="InterPro" id="IPR005811">
    <property type="entry name" value="SUCC_ACL_C"/>
</dbReference>
<dbReference type="InterPro" id="IPR016102">
    <property type="entry name" value="Succinyl-CoA_synth-like"/>
</dbReference>
<evidence type="ECO:0000259" key="1">
    <source>
        <dbReference type="SMART" id="SM00881"/>
    </source>
</evidence>
<dbReference type="Proteomes" id="UP000324767">
    <property type="component" value="Unassembled WGS sequence"/>
</dbReference>
<protein>
    <submittedName>
        <fullName evidence="2">Succinyl-ligase subunit alpha</fullName>
    </submittedName>
</protein>
<dbReference type="GO" id="GO:0005739">
    <property type="term" value="C:mitochondrion"/>
    <property type="evidence" value="ECO:0007669"/>
    <property type="project" value="TreeGrafter"/>
</dbReference>
<dbReference type="PANTHER" id="PTHR11117:SF6">
    <property type="entry name" value="SYNTHETASE SUBUNIT ALPHA, PUTATIVE (AFU_ORTHOLOGUE AFUA_1G10830)-RELATED"/>
    <property type="match status" value="1"/>
</dbReference>
<dbReference type="Pfam" id="PF02629">
    <property type="entry name" value="CoA_binding"/>
    <property type="match status" value="1"/>
</dbReference>
<accession>A0A5M8PPK9</accession>
<dbReference type="SUPFAM" id="SSF52210">
    <property type="entry name" value="Succinyl-CoA synthetase domains"/>
    <property type="match status" value="1"/>
</dbReference>
<dbReference type="PRINTS" id="PR01798">
    <property type="entry name" value="SCOASYNTHASE"/>
</dbReference>
<dbReference type="SUPFAM" id="SSF51735">
    <property type="entry name" value="NAD(P)-binding Rossmann-fold domains"/>
    <property type="match status" value="1"/>
</dbReference>
<dbReference type="FunFam" id="3.40.50.720:FF:000340">
    <property type="entry name" value="Succinyl-CoA synthetase subunit alpha"/>
    <property type="match status" value="1"/>
</dbReference>
<gene>
    <name evidence="2" type="ORF">FRX48_05174</name>
</gene>
<dbReference type="OrthoDB" id="5419476at2759"/>
<feature type="domain" description="CoA-binding" evidence="1">
    <location>
        <begin position="50"/>
        <end position="145"/>
    </location>
</feature>
<dbReference type="InterPro" id="IPR003781">
    <property type="entry name" value="CoA-bd"/>
</dbReference>
<dbReference type="PANTHER" id="PTHR11117">
    <property type="entry name" value="SUCCINYL-COA LIGASE SUBUNIT ALPHA"/>
    <property type="match status" value="1"/>
</dbReference>
<proteinExistence type="predicted"/>